<name>A0AA39X0V7_9PEZI</name>
<dbReference type="PANTHER" id="PTHR46380:SF2">
    <property type="entry name" value="CYCLIN-D-BINDING MYB-LIKE TRANSCRIPTION FACTOR 1"/>
    <property type="match status" value="1"/>
</dbReference>
<feature type="compositionally biased region" description="Low complexity" evidence="4">
    <location>
        <begin position="422"/>
        <end position="433"/>
    </location>
</feature>
<keyword evidence="2" id="KW-0238">DNA-binding</keyword>
<feature type="compositionally biased region" description="Low complexity" evidence="4">
    <location>
        <begin position="1281"/>
        <end position="1297"/>
    </location>
</feature>
<comment type="caution">
    <text evidence="7">The sequence shown here is derived from an EMBL/GenBank/DDBJ whole genome shotgun (WGS) entry which is preliminary data.</text>
</comment>
<dbReference type="PROSITE" id="PS51294">
    <property type="entry name" value="HTH_MYB"/>
    <property type="match status" value="1"/>
</dbReference>
<feature type="compositionally biased region" description="Polar residues" evidence="4">
    <location>
        <begin position="1038"/>
        <end position="1047"/>
    </location>
</feature>
<gene>
    <name evidence="7" type="ORF">B0T17DRAFT_532212</name>
</gene>
<feature type="compositionally biased region" description="Polar residues" evidence="4">
    <location>
        <begin position="1062"/>
        <end position="1073"/>
    </location>
</feature>
<evidence type="ECO:0000256" key="2">
    <source>
        <dbReference type="ARBA" id="ARBA00023125"/>
    </source>
</evidence>
<feature type="compositionally biased region" description="Acidic residues" evidence="4">
    <location>
        <begin position="369"/>
        <end position="378"/>
    </location>
</feature>
<sequence>MMGNTSSQPELEEGEERSRSASPLPRYDHPSNSAPHANGGDGDAADGLPRFPSTMPDMRKSRGVSPEEFARPATQPEVASAQSPSSRKKKKKKSKKRQRDTEEDNDEELLPRRSESPTTFSPSQQLPDLSAVAGRPYSPPAGIRKKKSSKKGKKASKKNADPPTDLADDPISDVDETVEVPSSVKAARLDERGGHSSSAARSHKKRRSDLPLEPLEEAVVSDGEEEAKPEPSGERAGSPQEVGLPSNGIATEGQEDAGSDHDEAELISNNIKAKREEEADQESQSLIVARQQRRARTASQNPAEAVSAPLRAALQAFRSMELDTTSVKDGNGEMKPEGLPESDHGMEVDSIAGSPSLGHGLSTAKSSEEAESDDGEVQESDHEMEVNGNAGSQVLGHGLPAVKSSEEADSDDDNAPARPESDAASVVSDVLSVQRPDDVEDKEMADPEASNVEASLPSLGGADHVSDGSGVTDSEEPHDREDGDDLEASGRETNSGPKSVVSNTNIDQQQPDAPDRESRASSPTSQRSVAEASAGLTQKKKTSSPAKKTPHASRRAKRAQDVYNPESAELDQSNKNQDPPADAEPAEADEVDVAPTPPAPSAKTPKSSRSVKRKPKTPYFSRENEEIADAFAELPPDDVVVPTKTPRAKRARTRVSSEAGPSTAAAATKRAKKKQSKKEAAIDDDAAQHSDEDAEQRSKQGKNYRTGKLTAAEQAQVDSAVEMVRQNEDLTHEEIARVIQSNPRMDGSAVHQQLWSSVVEACPSRPRQKLINWCRQRYHTFVARGTWTPEQDEELMQMIKVHGTKWSEIGGLINRHQKDVRDRYRNYLICGNKANKDYWTVEEEDQFYAAIERATEGIREHLAQEGDADQSVENLINWQQISVAMNYTRSRLQCLEKWRRLQAADAIPDRITTKLPSGPSWRLDKARKELRKMPPTDKYLLTCAIRDSGVGKESRIRWKDIIGPVFNRKYERQALLVTWGRLRETVPDWESKRTDDCAKYICDMYEADGAINDLAEEATPSPSKAATPAKRQAKRGARQSSVASSSAPKRVYRQPRAELWKPSTQENMRSNSHVDPSDDEDVEEPVVQTAALSTSRRAKRQSVRKERVSLPSPDEEVDESVLGDPDTKMDDAPVAASAQNDDEPAVVRAESVELGNNEDEAANSGAGQADAEPEAAATASLRKQQRKALPSSPKKKRKLGQEKETVLLPPPTSTETPVAGPKGARRLSLSSQAVSGGIESSLSKRRKTLRSPNGGAATIAKLATKASGSKSSKKTAKTKEAATPTPKSAAHAYSDISSDMDDMDDIPAKVESGSQRQAGSQRRRV</sequence>
<evidence type="ECO:0000256" key="3">
    <source>
        <dbReference type="ARBA" id="ARBA00023242"/>
    </source>
</evidence>
<feature type="compositionally biased region" description="Basic residues" evidence="4">
    <location>
        <begin position="86"/>
        <end position="98"/>
    </location>
</feature>
<evidence type="ECO:0000313" key="7">
    <source>
        <dbReference type="EMBL" id="KAK0625203.1"/>
    </source>
</evidence>
<evidence type="ECO:0000259" key="5">
    <source>
        <dbReference type="PROSITE" id="PS50090"/>
    </source>
</evidence>
<feature type="region of interest" description="Disordered" evidence="4">
    <location>
        <begin position="1"/>
        <end position="307"/>
    </location>
</feature>
<evidence type="ECO:0000313" key="8">
    <source>
        <dbReference type="Proteomes" id="UP001174934"/>
    </source>
</evidence>
<dbReference type="InterPro" id="IPR001005">
    <property type="entry name" value="SANT/Myb"/>
</dbReference>
<feature type="compositionally biased region" description="Basic residues" evidence="4">
    <location>
        <begin position="538"/>
        <end position="557"/>
    </location>
</feature>
<dbReference type="GO" id="GO:0003700">
    <property type="term" value="F:DNA-binding transcription factor activity"/>
    <property type="evidence" value="ECO:0007669"/>
    <property type="project" value="TreeGrafter"/>
</dbReference>
<feature type="compositionally biased region" description="Low complexity" evidence="4">
    <location>
        <begin position="1018"/>
        <end position="1030"/>
    </location>
</feature>
<keyword evidence="8" id="KW-1185">Reference proteome</keyword>
<dbReference type="InterPro" id="IPR009057">
    <property type="entry name" value="Homeodomain-like_sf"/>
</dbReference>
<feature type="compositionally biased region" description="Low complexity" evidence="4">
    <location>
        <begin position="1312"/>
        <end position="1325"/>
    </location>
</feature>
<dbReference type="SUPFAM" id="SSF46689">
    <property type="entry name" value="Homeodomain-like"/>
    <property type="match status" value="1"/>
</dbReference>
<accession>A0AA39X0V7</accession>
<keyword evidence="3" id="KW-0539">Nucleus</keyword>
<protein>
    <submittedName>
        <fullName evidence="7">Uncharacterized protein</fullName>
    </submittedName>
</protein>
<feature type="domain" description="HTH myb-type" evidence="6">
    <location>
        <begin position="779"/>
        <end position="832"/>
    </location>
</feature>
<dbReference type="PROSITE" id="PS50090">
    <property type="entry name" value="MYB_LIKE"/>
    <property type="match status" value="2"/>
</dbReference>
<dbReference type="Pfam" id="PF00249">
    <property type="entry name" value="Myb_DNA-binding"/>
    <property type="match status" value="1"/>
</dbReference>
<dbReference type="Gene3D" id="1.10.10.60">
    <property type="entry name" value="Homeodomain-like"/>
    <property type="match status" value="2"/>
</dbReference>
<proteinExistence type="predicted"/>
<feature type="compositionally biased region" description="Basic residues" evidence="4">
    <location>
        <begin position="143"/>
        <end position="157"/>
    </location>
</feature>
<feature type="compositionally biased region" description="Acidic residues" evidence="4">
    <location>
        <begin position="166"/>
        <end position="178"/>
    </location>
</feature>
<organism evidence="7 8">
    <name type="scientific">Bombardia bombarda</name>
    <dbReference type="NCBI Taxonomy" id="252184"/>
    <lineage>
        <taxon>Eukaryota</taxon>
        <taxon>Fungi</taxon>
        <taxon>Dikarya</taxon>
        <taxon>Ascomycota</taxon>
        <taxon>Pezizomycotina</taxon>
        <taxon>Sordariomycetes</taxon>
        <taxon>Sordariomycetidae</taxon>
        <taxon>Sordariales</taxon>
        <taxon>Lasiosphaeriaceae</taxon>
        <taxon>Bombardia</taxon>
    </lineage>
</organism>
<feature type="domain" description="Myb-like" evidence="5">
    <location>
        <begin position="831"/>
        <end position="902"/>
    </location>
</feature>
<dbReference type="PANTHER" id="PTHR46380">
    <property type="entry name" value="CYCLIN-D-BINDING MYB-LIKE TRANSCRIPTION FACTOR 1"/>
    <property type="match status" value="1"/>
</dbReference>
<feature type="region of interest" description="Disordered" evidence="4">
    <location>
        <begin position="1017"/>
        <end position="1325"/>
    </location>
</feature>
<dbReference type="CDD" id="cd00167">
    <property type="entry name" value="SANT"/>
    <property type="match status" value="2"/>
</dbReference>
<feature type="compositionally biased region" description="Polar residues" evidence="4">
    <location>
        <begin position="116"/>
        <end position="127"/>
    </location>
</feature>
<evidence type="ECO:0000256" key="1">
    <source>
        <dbReference type="ARBA" id="ARBA00004123"/>
    </source>
</evidence>
<dbReference type="InterPro" id="IPR017930">
    <property type="entry name" value="Myb_dom"/>
</dbReference>
<dbReference type="Proteomes" id="UP001174934">
    <property type="component" value="Unassembled WGS sequence"/>
</dbReference>
<feature type="compositionally biased region" description="Low complexity" evidence="4">
    <location>
        <begin position="1165"/>
        <end position="1179"/>
    </location>
</feature>
<feature type="compositionally biased region" description="Acidic residues" evidence="4">
    <location>
        <begin position="253"/>
        <end position="265"/>
    </location>
</feature>
<feature type="domain" description="Myb-like" evidence="5">
    <location>
        <begin position="779"/>
        <end position="828"/>
    </location>
</feature>
<dbReference type="SMART" id="SM00717">
    <property type="entry name" value="SANT"/>
    <property type="match status" value="2"/>
</dbReference>
<reference evidence="7" key="1">
    <citation type="submission" date="2023-06" db="EMBL/GenBank/DDBJ databases">
        <title>Genome-scale phylogeny and comparative genomics of the fungal order Sordariales.</title>
        <authorList>
            <consortium name="Lawrence Berkeley National Laboratory"/>
            <person name="Hensen N."/>
            <person name="Bonometti L."/>
            <person name="Westerberg I."/>
            <person name="Brannstrom I.O."/>
            <person name="Guillou S."/>
            <person name="Cros-Aarteil S."/>
            <person name="Calhoun S."/>
            <person name="Haridas S."/>
            <person name="Kuo A."/>
            <person name="Mondo S."/>
            <person name="Pangilinan J."/>
            <person name="Riley R."/>
            <person name="LaButti K."/>
            <person name="Andreopoulos B."/>
            <person name="Lipzen A."/>
            <person name="Chen C."/>
            <person name="Yanf M."/>
            <person name="Daum C."/>
            <person name="Ng V."/>
            <person name="Clum A."/>
            <person name="Steindorff A."/>
            <person name="Ohm R."/>
            <person name="Martin F."/>
            <person name="Silar P."/>
            <person name="Natvig D."/>
            <person name="Lalanne C."/>
            <person name="Gautier V."/>
            <person name="Ament-velasquez S.L."/>
            <person name="Kruys A."/>
            <person name="Hutchinson M.I."/>
            <person name="Powell A.J."/>
            <person name="Barry K."/>
            <person name="Miller A.N."/>
            <person name="Grigoriev I.V."/>
            <person name="Debuchy R."/>
            <person name="Gladieux P."/>
            <person name="Thoren M.H."/>
            <person name="Johannesson H."/>
        </authorList>
    </citation>
    <scope>NUCLEOTIDE SEQUENCE</scope>
    <source>
        <strain evidence="7">SMH3391-2</strain>
    </source>
</reference>
<comment type="subcellular location">
    <subcellularLocation>
        <location evidence="1">Nucleus</location>
    </subcellularLocation>
</comment>
<evidence type="ECO:0000256" key="4">
    <source>
        <dbReference type="SAM" id="MobiDB-lite"/>
    </source>
</evidence>
<dbReference type="GO" id="GO:0000976">
    <property type="term" value="F:transcription cis-regulatory region binding"/>
    <property type="evidence" value="ECO:0007669"/>
    <property type="project" value="TreeGrafter"/>
</dbReference>
<evidence type="ECO:0000259" key="6">
    <source>
        <dbReference type="PROSITE" id="PS51294"/>
    </source>
</evidence>
<feature type="region of interest" description="Disordered" evidence="4">
    <location>
        <begin position="321"/>
        <end position="708"/>
    </location>
</feature>
<feature type="compositionally biased region" description="Basic and acidic residues" evidence="4">
    <location>
        <begin position="330"/>
        <end position="347"/>
    </location>
</feature>
<feature type="compositionally biased region" description="Basic and acidic residues" evidence="4">
    <location>
        <begin position="677"/>
        <end position="698"/>
    </location>
</feature>
<dbReference type="InterPro" id="IPR051651">
    <property type="entry name" value="DMTF1_DNA-bind_reg"/>
</dbReference>
<dbReference type="EMBL" id="JAULSR010000003">
    <property type="protein sequence ID" value="KAK0625203.1"/>
    <property type="molecule type" value="Genomic_DNA"/>
</dbReference>
<feature type="compositionally biased region" description="Polar residues" evidence="4">
    <location>
        <begin position="491"/>
        <end position="511"/>
    </location>
</feature>
<dbReference type="GO" id="GO:0005634">
    <property type="term" value="C:nucleus"/>
    <property type="evidence" value="ECO:0007669"/>
    <property type="project" value="UniProtKB-SubCell"/>
</dbReference>
<feature type="compositionally biased region" description="Low complexity" evidence="4">
    <location>
        <begin position="1260"/>
        <end position="1270"/>
    </location>
</feature>